<keyword evidence="3 6" id="KW-0863">Zinc-finger</keyword>
<evidence type="ECO:0000256" key="5">
    <source>
        <dbReference type="ARBA" id="ARBA00023242"/>
    </source>
</evidence>
<feature type="non-terminal residue" evidence="8">
    <location>
        <position position="1"/>
    </location>
</feature>
<keyword evidence="2" id="KW-0677">Repeat</keyword>
<protein>
    <submittedName>
        <fullName evidence="8">ZSCA2 protein</fullName>
    </submittedName>
</protein>
<dbReference type="PROSITE" id="PS50157">
    <property type="entry name" value="ZINC_FINGER_C2H2_2"/>
    <property type="match status" value="3"/>
</dbReference>
<comment type="caution">
    <text evidence="8">The sequence shown here is derived from an EMBL/GenBank/DDBJ whole genome shotgun (WGS) entry which is preliminary data.</text>
</comment>
<dbReference type="Proteomes" id="UP000564784">
    <property type="component" value="Unassembled WGS sequence"/>
</dbReference>
<dbReference type="GO" id="GO:0043565">
    <property type="term" value="F:sequence-specific DNA binding"/>
    <property type="evidence" value="ECO:0007669"/>
    <property type="project" value="UniProtKB-ARBA"/>
</dbReference>
<keyword evidence="5" id="KW-0539">Nucleus</keyword>
<evidence type="ECO:0000256" key="3">
    <source>
        <dbReference type="ARBA" id="ARBA00022771"/>
    </source>
</evidence>
<evidence type="ECO:0000256" key="6">
    <source>
        <dbReference type="PROSITE-ProRule" id="PRU00042"/>
    </source>
</evidence>
<dbReference type="SUPFAM" id="SSF57667">
    <property type="entry name" value="beta-beta-alpha zinc fingers"/>
    <property type="match status" value="2"/>
</dbReference>
<feature type="non-terminal residue" evidence="8">
    <location>
        <position position="104"/>
    </location>
</feature>
<evidence type="ECO:0000313" key="8">
    <source>
        <dbReference type="EMBL" id="NWY93405.1"/>
    </source>
</evidence>
<dbReference type="Pfam" id="PF00096">
    <property type="entry name" value="zf-C2H2"/>
    <property type="match status" value="1"/>
</dbReference>
<reference evidence="8 9" key="1">
    <citation type="submission" date="2019-09" db="EMBL/GenBank/DDBJ databases">
        <title>Bird 10,000 Genomes (B10K) Project - Family phase.</title>
        <authorList>
            <person name="Zhang G."/>
        </authorList>
    </citation>
    <scope>NUCLEOTIDE SEQUENCE [LARGE SCALE GENOMIC DNA]</scope>
    <source>
        <strain evidence="8">OUT-0011</strain>
        <tissue evidence="8">Muscle</tissue>
    </source>
</reference>
<dbReference type="GO" id="GO:0045893">
    <property type="term" value="P:positive regulation of DNA-templated transcription"/>
    <property type="evidence" value="ECO:0007669"/>
    <property type="project" value="UniProtKB-ARBA"/>
</dbReference>
<dbReference type="InterPro" id="IPR013087">
    <property type="entry name" value="Znf_C2H2_type"/>
</dbReference>
<dbReference type="EMBL" id="VZSM01001653">
    <property type="protein sequence ID" value="NWY93405.1"/>
    <property type="molecule type" value="Genomic_DNA"/>
</dbReference>
<organism evidence="8 9">
    <name type="scientific">Loxia curvirostra</name>
    <name type="common">Red crossbill</name>
    <dbReference type="NCBI Taxonomy" id="64802"/>
    <lineage>
        <taxon>Eukaryota</taxon>
        <taxon>Metazoa</taxon>
        <taxon>Chordata</taxon>
        <taxon>Craniata</taxon>
        <taxon>Vertebrata</taxon>
        <taxon>Euteleostomi</taxon>
        <taxon>Archelosauria</taxon>
        <taxon>Archosauria</taxon>
        <taxon>Dinosauria</taxon>
        <taxon>Saurischia</taxon>
        <taxon>Theropoda</taxon>
        <taxon>Coelurosauria</taxon>
        <taxon>Aves</taxon>
        <taxon>Neognathae</taxon>
        <taxon>Neoaves</taxon>
        <taxon>Telluraves</taxon>
        <taxon>Australaves</taxon>
        <taxon>Passeriformes</taxon>
        <taxon>Passeroidea</taxon>
        <taxon>Fringillidae</taxon>
        <taxon>Carduelinae</taxon>
        <taxon>Loxia</taxon>
    </lineage>
</organism>
<dbReference type="Gene3D" id="3.30.160.60">
    <property type="entry name" value="Classic Zinc Finger"/>
    <property type="match status" value="3"/>
</dbReference>
<evidence type="ECO:0000313" key="9">
    <source>
        <dbReference type="Proteomes" id="UP000564784"/>
    </source>
</evidence>
<dbReference type="GO" id="GO:0005694">
    <property type="term" value="C:chromosome"/>
    <property type="evidence" value="ECO:0007669"/>
    <property type="project" value="UniProtKB-ARBA"/>
</dbReference>
<name>A0A7K7IH56_LOXCU</name>
<sequence>YQCPSCRKRFSFRSHLIYCQKIHSKERPYKCPVCGKSFQRHSHLVMCEQTHTEGEALLLPRLWEGLQAQLHLHHTHQHIHTSERPYKCPEYGKNFSYSSALISH</sequence>
<keyword evidence="1" id="KW-0479">Metal-binding</keyword>
<dbReference type="InterPro" id="IPR050826">
    <property type="entry name" value="Krueppel_C2H2_ZnFinger"/>
</dbReference>
<keyword evidence="4" id="KW-0862">Zinc</keyword>
<feature type="domain" description="C2H2-type" evidence="7">
    <location>
        <begin position="1"/>
        <end position="28"/>
    </location>
</feature>
<dbReference type="PANTHER" id="PTHR24377">
    <property type="entry name" value="IP01015P-RELATED"/>
    <property type="match status" value="1"/>
</dbReference>
<dbReference type="FunFam" id="3.30.160.60:FF:002343">
    <property type="entry name" value="Zinc finger protein 33A"/>
    <property type="match status" value="1"/>
</dbReference>
<dbReference type="GO" id="GO:0008270">
    <property type="term" value="F:zinc ion binding"/>
    <property type="evidence" value="ECO:0007669"/>
    <property type="project" value="UniProtKB-KW"/>
</dbReference>
<dbReference type="OrthoDB" id="8117402at2759"/>
<proteinExistence type="predicted"/>
<dbReference type="AlphaFoldDB" id="A0A7K7IH56"/>
<keyword evidence="9" id="KW-1185">Reference proteome</keyword>
<feature type="domain" description="C2H2-type" evidence="7">
    <location>
        <begin position="29"/>
        <end position="56"/>
    </location>
</feature>
<evidence type="ECO:0000256" key="1">
    <source>
        <dbReference type="ARBA" id="ARBA00022723"/>
    </source>
</evidence>
<gene>
    <name evidence="8" type="primary">Zscan2</name>
    <name evidence="8" type="ORF">LOXCUR_R01795</name>
</gene>
<evidence type="ECO:0000259" key="7">
    <source>
        <dbReference type="PROSITE" id="PS50157"/>
    </source>
</evidence>
<evidence type="ECO:0000256" key="2">
    <source>
        <dbReference type="ARBA" id="ARBA00022737"/>
    </source>
</evidence>
<feature type="domain" description="C2H2-type" evidence="7">
    <location>
        <begin position="86"/>
        <end position="104"/>
    </location>
</feature>
<evidence type="ECO:0000256" key="4">
    <source>
        <dbReference type="ARBA" id="ARBA00022833"/>
    </source>
</evidence>
<dbReference type="InterPro" id="IPR036236">
    <property type="entry name" value="Znf_C2H2_sf"/>
</dbReference>
<dbReference type="FunFam" id="3.30.160.60:FF:001732">
    <property type="entry name" value="Zgc:162936"/>
    <property type="match status" value="1"/>
</dbReference>
<accession>A0A7K7IH56</accession>